<reference evidence="2 3" key="1">
    <citation type="submission" date="2019-03" db="EMBL/GenBank/DDBJ databases">
        <title>Bacillus niacini sp. nov. a Nicotinate-Metabolizing Mesophile Isolated from Soil.</title>
        <authorList>
            <person name="Zhang G."/>
        </authorList>
    </citation>
    <scope>NUCLEOTIDE SEQUENCE [LARGE SCALE GENOMIC DNA]</scope>
    <source>
        <strain evidence="2 3">WN066</strain>
    </source>
</reference>
<proteinExistence type="predicted"/>
<comment type="caution">
    <text evidence="2">The sequence shown here is derived from an EMBL/GenBank/DDBJ whole genome shotgun (WGS) entry which is preliminary data.</text>
</comment>
<dbReference type="AlphaFoldDB" id="A0A4R5VQD0"/>
<dbReference type="RefSeq" id="WP_133334931.1">
    <property type="nucleotide sequence ID" value="NZ_JAVGVR010000001.1"/>
</dbReference>
<evidence type="ECO:0000313" key="1">
    <source>
        <dbReference type="EMBL" id="MDQ6598693.1"/>
    </source>
</evidence>
<dbReference type="EMBL" id="SMYO01000006">
    <property type="protein sequence ID" value="TDK60763.1"/>
    <property type="molecule type" value="Genomic_DNA"/>
</dbReference>
<gene>
    <name evidence="2" type="ORF">E2K98_13620</name>
    <name evidence="1" type="ORF">RCG21_20400</name>
</gene>
<dbReference type="Proteomes" id="UP001178888">
    <property type="component" value="Unassembled WGS sequence"/>
</dbReference>
<evidence type="ECO:0000313" key="2">
    <source>
        <dbReference type="EMBL" id="TDK60763.1"/>
    </source>
</evidence>
<dbReference type="Gene3D" id="3.10.490.10">
    <property type="entry name" value="Gamma-glutamyl cyclotransferase-like"/>
    <property type="match status" value="1"/>
</dbReference>
<organism evidence="2 3">
    <name type="scientific">Bacillus salipaludis</name>
    <dbReference type="NCBI Taxonomy" id="2547811"/>
    <lineage>
        <taxon>Bacteria</taxon>
        <taxon>Bacillati</taxon>
        <taxon>Bacillota</taxon>
        <taxon>Bacilli</taxon>
        <taxon>Bacillales</taxon>
        <taxon>Bacillaceae</taxon>
        <taxon>Bacillus</taxon>
    </lineage>
</organism>
<name>A0A4R5VQD0_9BACI</name>
<protein>
    <recommendedName>
        <fullName evidence="5">Histone deacetylase</fullName>
    </recommendedName>
</protein>
<reference evidence="1" key="2">
    <citation type="submission" date="2023-08" db="EMBL/GenBank/DDBJ databases">
        <title>Nitrogen cycling bacteria in agricultural field soils.</title>
        <authorList>
            <person name="Jang J."/>
        </authorList>
    </citation>
    <scope>NUCLEOTIDE SEQUENCE</scope>
    <source>
        <strain evidence="1">PS3-36</strain>
    </source>
</reference>
<dbReference type="EMBL" id="JAVGVR010000001">
    <property type="protein sequence ID" value="MDQ6598693.1"/>
    <property type="molecule type" value="Genomic_DNA"/>
</dbReference>
<sequence>MNEAKQYVWYASYGSNLNSDRFLCYIKGGSPEGSTRVESGCRDRSLPIDVSAFTIPYPLYFAKKAAGWDFQGVAFIGLKQDPANMTYSTKYLVTTEQFLDIVSQENGGIEFDIDLNEVIENSSTTFRSSWYGNIVYLGEDKGYPIFTFTAPWNLDEVEWEKPSQSYLSTIIKGLRSNYSNKEIYDYIQNKPGIKGLYTGEELMSIVFK</sequence>
<accession>A0A4R5VQD0</accession>
<keyword evidence="4" id="KW-1185">Reference proteome</keyword>
<evidence type="ECO:0000313" key="3">
    <source>
        <dbReference type="Proteomes" id="UP000295132"/>
    </source>
</evidence>
<dbReference type="Proteomes" id="UP000295132">
    <property type="component" value="Unassembled WGS sequence"/>
</dbReference>
<evidence type="ECO:0000313" key="4">
    <source>
        <dbReference type="Proteomes" id="UP001178888"/>
    </source>
</evidence>
<evidence type="ECO:0008006" key="5">
    <source>
        <dbReference type="Google" id="ProtNLM"/>
    </source>
</evidence>